<dbReference type="EMBL" id="JARBFT010000004">
    <property type="protein sequence ID" value="MDE1514547.1"/>
    <property type="molecule type" value="Genomic_DNA"/>
</dbReference>
<proteinExistence type="predicted"/>
<dbReference type="Pfam" id="PF08891">
    <property type="entry name" value="YfcL"/>
    <property type="match status" value="1"/>
</dbReference>
<keyword evidence="2" id="KW-1185">Reference proteome</keyword>
<organism evidence="1 2">
    <name type="scientific">Vibrio chanodichtyis</name>
    <dbReference type="NCBI Taxonomy" id="3027932"/>
    <lineage>
        <taxon>Bacteria</taxon>
        <taxon>Pseudomonadati</taxon>
        <taxon>Pseudomonadota</taxon>
        <taxon>Gammaproteobacteria</taxon>
        <taxon>Vibrionales</taxon>
        <taxon>Vibrionaceae</taxon>
        <taxon>Vibrio</taxon>
    </lineage>
</organism>
<dbReference type="InterPro" id="IPR014987">
    <property type="entry name" value="UPF_YfcL"/>
</dbReference>
<evidence type="ECO:0000313" key="2">
    <source>
        <dbReference type="Proteomes" id="UP001216189"/>
    </source>
</evidence>
<comment type="caution">
    <text evidence="1">The sequence shown here is derived from an EMBL/GenBank/DDBJ whole genome shotgun (WGS) entry which is preliminary data.</text>
</comment>
<gene>
    <name evidence="1" type="ORF">PUN32_05915</name>
</gene>
<evidence type="ECO:0000313" key="1">
    <source>
        <dbReference type="EMBL" id="MDE1514547.1"/>
    </source>
</evidence>
<dbReference type="Proteomes" id="UP001216189">
    <property type="component" value="Unassembled WGS sequence"/>
</dbReference>
<protein>
    <submittedName>
        <fullName evidence="1">YfcL family protein</fullName>
    </submittedName>
</protein>
<dbReference type="RefSeq" id="WP_274722216.1">
    <property type="nucleotide sequence ID" value="NZ_JARBFT010000004.1"/>
</dbReference>
<name>A0ABT5V0C9_9VIBR</name>
<accession>A0ABT5V0C9</accession>
<reference evidence="1 2" key="1">
    <citation type="submission" date="2023-02" db="EMBL/GenBank/DDBJ databases">
        <title>Vibrio intestini sp. nov., a close relative of Vibrio cholerae isolated from the intestine of Healthy Culter dabryi.</title>
        <authorList>
            <person name="Wu N."/>
        </authorList>
    </citation>
    <scope>NUCLEOTIDE SEQUENCE [LARGE SCALE GENOMIC DNA]</scope>
    <source>
        <strain evidence="1 2">DSL-7</strain>
    </source>
</reference>
<sequence length="96" mass="10774">MIIEFEEKLLALIDAQVAHASNDELFAGGYLRGHISLSAAQCEEEGIEDLDVFKRQIEQSIAAARSELSPLDRVIVTELWQQLARQVFANQYPLTT</sequence>